<evidence type="ECO:0000256" key="18">
    <source>
        <dbReference type="SAM" id="Phobius"/>
    </source>
</evidence>
<keyword evidence="5" id="KW-0723">Serine/threonine-protein kinase</keyword>
<dbReference type="GO" id="GO:0009908">
    <property type="term" value="P:flower development"/>
    <property type="evidence" value="ECO:0007669"/>
    <property type="project" value="UniProtKB-ARBA"/>
</dbReference>
<dbReference type="Gene3D" id="3.30.200.20">
    <property type="entry name" value="Phosphorylase Kinase, domain 1"/>
    <property type="match status" value="1"/>
</dbReference>
<dbReference type="GO" id="GO:0005524">
    <property type="term" value="F:ATP binding"/>
    <property type="evidence" value="ECO:0007669"/>
    <property type="project" value="UniProtKB-KW"/>
</dbReference>
<keyword evidence="7" id="KW-0808">Transferase</keyword>
<dbReference type="PROSITE" id="PS50011">
    <property type="entry name" value="PROTEIN_KINASE_DOM"/>
    <property type="match status" value="1"/>
</dbReference>
<keyword evidence="22" id="KW-1185">Reference proteome</keyword>
<evidence type="ECO:0000256" key="10">
    <source>
        <dbReference type="ARBA" id="ARBA00022737"/>
    </source>
</evidence>
<evidence type="ECO:0000256" key="3">
    <source>
        <dbReference type="ARBA" id="ARBA00012513"/>
    </source>
</evidence>
<dbReference type="FunFam" id="3.80.10.10:FF:000560">
    <property type="entry name" value="Leucine-rich repeat receptor-like serine/threonine-protein kinase BAM3"/>
    <property type="match status" value="1"/>
</dbReference>
<evidence type="ECO:0000256" key="8">
    <source>
        <dbReference type="ARBA" id="ARBA00022692"/>
    </source>
</evidence>
<dbReference type="GO" id="GO:0005886">
    <property type="term" value="C:plasma membrane"/>
    <property type="evidence" value="ECO:0007669"/>
    <property type="project" value="UniProtKB-SubCell"/>
</dbReference>
<evidence type="ECO:0000256" key="12">
    <source>
        <dbReference type="ARBA" id="ARBA00022777"/>
    </source>
</evidence>
<dbReference type="GO" id="GO:0051707">
    <property type="term" value="P:response to other organism"/>
    <property type="evidence" value="ECO:0007669"/>
    <property type="project" value="UniProtKB-ARBA"/>
</dbReference>
<comment type="caution">
    <text evidence="21">The sequence shown here is derived from an EMBL/GenBank/DDBJ whole genome shotgun (WGS) entry which is preliminary data.</text>
</comment>
<evidence type="ECO:0000256" key="1">
    <source>
        <dbReference type="ARBA" id="ARBA00004251"/>
    </source>
</evidence>
<keyword evidence="12" id="KW-0418">Kinase</keyword>
<evidence type="ECO:0000256" key="14">
    <source>
        <dbReference type="ARBA" id="ARBA00022840"/>
    </source>
</evidence>
<evidence type="ECO:0000256" key="13">
    <source>
        <dbReference type="ARBA" id="ARBA00022782"/>
    </source>
</evidence>
<evidence type="ECO:0000256" key="15">
    <source>
        <dbReference type="ARBA" id="ARBA00022989"/>
    </source>
</evidence>
<dbReference type="InterPro" id="IPR013210">
    <property type="entry name" value="LRR_N_plant-typ"/>
</dbReference>
<keyword evidence="14" id="KW-0067">ATP-binding</keyword>
<dbReference type="SMART" id="SM00369">
    <property type="entry name" value="LRR_TYP"/>
    <property type="match status" value="8"/>
</dbReference>
<evidence type="ECO:0000256" key="16">
    <source>
        <dbReference type="ARBA" id="ARBA00023136"/>
    </source>
</evidence>
<dbReference type="EMBL" id="CAKMRJ010004445">
    <property type="protein sequence ID" value="CAH1435545.1"/>
    <property type="molecule type" value="Genomic_DNA"/>
</dbReference>
<evidence type="ECO:0000256" key="11">
    <source>
        <dbReference type="ARBA" id="ARBA00022741"/>
    </source>
</evidence>
<evidence type="ECO:0000256" key="9">
    <source>
        <dbReference type="ARBA" id="ARBA00022729"/>
    </source>
</evidence>
<comment type="similarity">
    <text evidence="2">Belongs to the protein kinase superfamily. Ser/Thr protein kinase family.</text>
</comment>
<evidence type="ECO:0000259" key="20">
    <source>
        <dbReference type="PROSITE" id="PS50011"/>
    </source>
</evidence>
<dbReference type="SUPFAM" id="SSF56112">
    <property type="entry name" value="Protein kinase-like (PK-like)"/>
    <property type="match status" value="1"/>
</dbReference>
<keyword evidence="10" id="KW-0677">Repeat</keyword>
<dbReference type="SUPFAM" id="SSF52047">
    <property type="entry name" value="RNI-like"/>
    <property type="match status" value="1"/>
</dbReference>
<dbReference type="InterPro" id="IPR000719">
    <property type="entry name" value="Prot_kinase_dom"/>
</dbReference>
<keyword evidence="9 19" id="KW-0732">Signal</keyword>
<protein>
    <recommendedName>
        <fullName evidence="3">non-specific serine/threonine protein kinase</fullName>
        <ecNumber evidence="3">2.7.11.1</ecNumber>
    </recommendedName>
</protein>
<evidence type="ECO:0000256" key="7">
    <source>
        <dbReference type="ARBA" id="ARBA00022679"/>
    </source>
</evidence>
<evidence type="ECO:0000256" key="17">
    <source>
        <dbReference type="ARBA" id="ARBA00023180"/>
    </source>
</evidence>
<dbReference type="GO" id="GO:0030154">
    <property type="term" value="P:cell differentiation"/>
    <property type="evidence" value="ECO:0007669"/>
    <property type="project" value="UniProtKB-KW"/>
</dbReference>
<dbReference type="FunFam" id="3.30.200.20:FF:000292">
    <property type="entry name" value="Leucine-rich repeat receptor-like serine/threonine-protein kinase BAM1"/>
    <property type="match status" value="1"/>
</dbReference>
<dbReference type="Pfam" id="PF13855">
    <property type="entry name" value="LRR_8"/>
    <property type="match status" value="1"/>
</dbReference>
<dbReference type="Gene3D" id="1.10.510.10">
    <property type="entry name" value="Transferase(Phosphotransferase) domain 1"/>
    <property type="match status" value="1"/>
</dbReference>
<dbReference type="InterPro" id="IPR008271">
    <property type="entry name" value="Ser/Thr_kinase_AS"/>
</dbReference>
<dbReference type="Gene3D" id="3.80.10.10">
    <property type="entry name" value="Ribonuclease Inhibitor"/>
    <property type="match status" value="4"/>
</dbReference>
<sequence length="968" mass="106408">MKNKLLVVLHLFIFFILLDSSNGFSDLDALLKLKQSMAVAPERSGLDDWVSPLPNSIVSGSHCSFSGVTCDENSRVTSLIISNVALNGSIPPEIGVLNKLVNLTLTSNGLTGELPVEMCNLTSMRFINFSTNAITGEFPGEIVAAMAELEVFDVYNNNFSGMLPLEFVQLKNLKKLFLGGNFFSGEIPEEYSEFQSLQSLGLQGNALTGRIPWRLSRLSTLEELCLGYFNSYDGGIPPEFGSFKSLKLLDIGGCDLSGEIPESLGNLKMLHTLFLQFNNLTGEIPPDLSGLVSLKSLDLSSNNLTGGIPESFSELKNLTLLNLFLNHLSGPIPPFIGDLPNLEVLQLWTNNFTFSLPSNLGSNGKLLILDVDGNHLTGNIPQDLCKGGKLQILVLMVNYFFGPLPEKLGNCKSLTKIRIMNNFFNGTIPADVFNLPELVMLELNNNYFSGELPAEMYSKSLQIVSISNNRLTGIIPPAIGGLVNITKLSLQSNNLIGGIPEEIFNLKRLYAINFSDNNLTGEIPADIGNCSDLTSLDLSRNELYGEFPRGILSLSSLNILNVSRNNLIGEIPAKLGHMKSLTVLDLSYNQFSGRVPSDGQLKDFNDTVFAGNPNLCSPHLPHCESIANLKHHSVSINKSKLFLSIFIPITITFSILIFYLLIKQKNTIQKSKSWKLTAFQRLDFKAEDVIVCLKDENIIGKGGAGIVYRGSMPNGIDVAIKRLMGRNHGFEAEIQTLGTIKHRNIVRLLGYVCNRDTNLLLYEFMSHGSLGEILHGPKGAHLQWETRCKIAIEAAKGLCYLHHDCSPLIIHRDVKSNNILLDSDYEAHVADFGLAKFLRDAGGSECMSSIAGSYGYIAPEYAYTLKVDEKSDVYSFGVVLLELISGKKPVGEFGDGVDIVRWVRETISEIPPPPETAVVVAVVDCRLKGYVLESVVDMFKIAMMCVEEESTRRPNMREVVQMLTNGNL</sequence>
<dbReference type="FunFam" id="3.80.10.10:FF:000371">
    <property type="entry name" value="Leucine-rich repeat receptor-like serine/threonine-protein kinase BAM3"/>
    <property type="match status" value="1"/>
</dbReference>
<evidence type="ECO:0000256" key="2">
    <source>
        <dbReference type="ARBA" id="ARBA00008684"/>
    </source>
</evidence>
<dbReference type="FunFam" id="1.10.510.10:FF:000201">
    <property type="entry name" value="Leucine-rich repeat receptor-like serine/threonine-protein kinase"/>
    <property type="match status" value="1"/>
</dbReference>
<keyword evidence="4" id="KW-1003">Cell membrane</keyword>
<reference evidence="21 22" key="1">
    <citation type="submission" date="2022-01" db="EMBL/GenBank/DDBJ databases">
        <authorList>
            <person name="Xiong W."/>
            <person name="Schranz E."/>
        </authorList>
    </citation>
    <scope>NUCLEOTIDE SEQUENCE [LARGE SCALE GENOMIC DNA]</scope>
</reference>
<dbReference type="EC" id="2.7.11.1" evidence="3"/>
<dbReference type="Pfam" id="PF07714">
    <property type="entry name" value="PK_Tyr_Ser-Thr"/>
    <property type="match status" value="1"/>
</dbReference>
<evidence type="ECO:0000313" key="21">
    <source>
        <dbReference type="EMBL" id="CAH1435545.1"/>
    </source>
</evidence>
<proteinExistence type="inferred from homology"/>
<dbReference type="SUPFAM" id="SSF52058">
    <property type="entry name" value="L domain-like"/>
    <property type="match status" value="1"/>
</dbReference>
<keyword evidence="13" id="KW-0221">Differentiation</keyword>
<evidence type="ECO:0000256" key="19">
    <source>
        <dbReference type="SAM" id="SignalP"/>
    </source>
</evidence>
<keyword evidence="17" id="KW-0325">Glycoprotein</keyword>
<gene>
    <name evidence="21" type="ORF">LVIROSA_LOCUS21979</name>
</gene>
<dbReference type="GO" id="GO:0010075">
    <property type="term" value="P:regulation of meristem growth"/>
    <property type="evidence" value="ECO:0007669"/>
    <property type="project" value="UniProtKB-ARBA"/>
</dbReference>
<evidence type="ECO:0000256" key="4">
    <source>
        <dbReference type="ARBA" id="ARBA00022475"/>
    </source>
</evidence>
<keyword evidence="11" id="KW-0547">Nucleotide-binding</keyword>
<dbReference type="FunFam" id="3.80.10.10:FF:000288">
    <property type="entry name" value="LRR receptor-like serine/threonine-protein kinase EFR"/>
    <property type="match status" value="1"/>
</dbReference>
<dbReference type="Proteomes" id="UP001157418">
    <property type="component" value="Unassembled WGS sequence"/>
</dbReference>
<dbReference type="Pfam" id="PF00560">
    <property type="entry name" value="LRR_1"/>
    <property type="match status" value="7"/>
</dbReference>
<dbReference type="PANTHER" id="PTHR27008">
    <property type="entry name" value="OS04G0122200 PROTEIN"/>
    <property type="match status" value="1"/>
</dbReference>
<dbReference type="GO" id="GO:0006952">
    <property type="term" value="P:defense response"/>
    <property type="evidence" value="ECO:0007669"/>
    <property type="project" value="UniProtKB-ARBA"/>
</dbReference>
<dbReference type="InterPro" id="IPR011009">
    <property type="entry name" value="Kinase-like_dom_sf"/>
</dbReference>
<keyword evidence="8 18" id="KW-0812">Transmembrane</keyword>
<dbReference type="InterPro" id="IPR001611">
    <property type="entry name" value="Leu-rich_rpt"/>
</dbReference>
<evidence type="ECO:0000256" key="5">
    <source>
        <dbReference type="ARBA" id="ARBA00022527"/>
    </source>
</evidence>
<keyword evidence="15 18" id="KW-1133">Transmembrane helix</keyword>
<keyword evidence="6" id="KW-0433">Leucine-rich repeat</keyword>
<name>A0AAU9N9S6_9ASTR</name>
<feature type="chain" id="PRO_5043403895" description="non-specific serine/threonine protein kinase" evidence="19">
    <location>
        <begin position="24"/>
        <end position="968"/>
    </location>
</feature>
<dbReference type="PANTHER" id="PTHR27008:SF486">
    <property type="entry name" value="LRR RECEPTOR-LIKE SERINE_THREONINE-PROTEIN KINASE RCH1"/>
    <property type="match status" value="1"/>
</dbReference>
<evidence type="ECO:0000256" key="6">
    <source>
        <dbReference type="ARBA" id="ARBA00022614"/>
    </source>
</evidence>
<dbReference type="AlphaFoldDB" id="A0AAU9N9S6"/>
<comment type="subcellular location">
    <subcellularLocation>
        <location evidence="1">Cell membrane</location>
        <topology evidence="1">Single-pass type I membrane protein</topology>
    </subcellularLocation>
</comment>
<feature type="transmembrane region" description="Helical" evidence="18">
    <location>
        <begin position="641"/>
        <end position="662"/>
    </location>
</feature>
<dbReference type="InterPro" id="IPR001245">
    <property type="entry name" value="Ser-Thr/Tyr_kinase_cat_dom"/>
</dbReference>
<organism evidence="21 22">
    <name type="scientific">Lactuca virosa</name>
    <dbReference type="NCBI Taxonomy" id="75947"/>
    <lineage>
        <taxon>Eukaryota</taxon>
        <taxon>Viridiplantae</taxon>
        <taxon>Streptophyta</taxon>
        <taxon>Embryophyta</taxon>
        <taxon>Tracheophyta</taxon>
        <taxon>Spermatophyta</taxon>
        <taxon>Magnoliopsida</taxon>
        <taxon>eudicotyledons</taxon>
        <taxon>Gunneridae</taxon>
        <taxon>Pentapetalae</taxon>
        <taxon>asterids</taxon>
        <taxon>campanulids</taxon>
        <taxon>Asterales</taxon>
        <taxon>Asteraceae</taxon>
        <taxon>Cichorioideae</taxon>
        <taxon>Cichorieae</taxon>
        <taxon>Lactucinae</taxon>
        <taxon>Lactuca</taxon>
    </lineage>
</organism>
<dbReference type="PROSITE" id="PS00108">
    <property type="entry name" value="PROTEIN_KINASE_ST"/>
    <property type="match status" value="1"/>
</dbReference>
<accession>A0AAU9N9S6</accession>
<feature type="signal peptide" evidence="19">
    <location>
        <begin position="1"/>
        <end position="23"/>
    </location>
</feature>
<dbReference type="InterPro" id="IPR051809">
    <property type="entry name" value="Plant_receptor-like_S/T_kinase"/>
</dbReference>
<feature type="domain" description="Protein kinase" evidence="20">
    <location>
        <begin position="693"/>
        <end position="968"/>
    </location>
</feature>
<evidence type="ECO:0000313" key="22">
    <source>
        <dbReference type="Proteomes" id="UP001157418"/>
    </source>
</evidence>
<dbReference type="GO" id="GO:0004674">
    <property type="term" value="F:protein serine/threonine kinase activity"/>
    <property type="evidence" value="ECO:0007669"/>
    <property type="project" value="UniProtKB-KW"/>
</dbReference>
<keyword evidence="16 18" id="KW-0472">Membrane</keyword>
<dbReference type="InterPro" id="IPR032675">
    <property type="entry name" value="LRR_dom_sf"/>
</dbReference>
<dbReference type="SMART" id="SM00220">
    <property type="entry name" value="S_TKc"/>
    <property type="match status" value="1"/>
</dbReference>
<dbReference type="InterPro" id="IPR003591">
    <property type="entry name" value="Leu-rich_rpt_typical-subtyp"/>
</dbReference>
<dbReference type="Pfam" id="PF08263">
    <property type="entry name" value="LRRNT_2"/>
    <property type="match status" value="1"/>
</dbReference>